<dbReference type="OrthoDB" id="411029at2759"/>
<name>A0A8J2WTU0_9STRA</name>
<dbReference type="Proteomes" id="UP000789595">
    <property type="component" value="Unassembled WGS sequence"/>
</dbReference>
<proteinExistence type="predicted"/>
<organism evidence="1 2">
    <name type="scientific">Pelagomonas calceolata</name>
    <dbReference type="NCBI Taxonomy" id="35677"/>
    <lineage>
        <taxon>Eukaryota</taxon>
        <taxon>Sar</taxon>
        <taxon>Stramenopiles</taxon>
        <taxon>Ochrophyta</taxon>
        <taxon>Pelagophyceae</taxon>
        <taxon>Pelagomonadales</taxon>
        <taxon>Pelagomonadaceae</taxon>
        <taxon>Pelagomonas</taxon>
    </lineage>
</organism>
<evidence type="ECO:0000313" key="2">
    <source>
        <dbReference type="Proteomes" id="UP000789595"/>
    </source>
</evidence>
<keyword evidence="2" id="KW-1185">Reference proteome</keyword>
<sequence>MAGAMGLPARRLACAGVLAALVAAVAWWHPARRGGARPRPRDGGPASAALAPENLRRWVSPQRGARAWTAVATHGRTTGYRAAASELVWLDGQRRGKICATAELPDVEAAARAWTGYARRAWRPGGAPAPEPTPDERRALSHFHVANRTEAIEPLHGVARHPFARVGCAHSAAHAHDAGLFDITYLVIHNACGRPGPKPRTLLFDMGASVGFAGVPGGVYATLPTDGGGLAPSLPLFYRIYADRCLEPDEVYAWEPNPRVRGADWWGELPARLRAKVRFYNDI</sequence>
<protein>
    <submittedName>
        <fullName evidence="1">Uncharacterized protein</fullName>
    </submittedName>
</protein>
<dbReference type="AlphaFoldDB" id="A0A8J2WTU0"/>
<feature type="non-terminal residue" evidence="1">
    <location>
        <position position="283"/>
    </location>
</feature>
<gene>
    <name evidence="1" type="ORF">PECAL_1P16260</name>
</gene>
<reference evidence="1" key="1">
    <citation type="submission" date="2021-11" db="EMBL/GenBank/DDBJ databases">
        <authorList>
            <consortium name="Genoscope - CEA"/>
            <person name="William W."/>
        </authorList>
    </citation>
    <scope>NUCLEOTIDE SEQUENCE</scope>
</reference>
<accession>A0A8J2WTU0</accession>
<comment type="caution">
    <text evidence="1">The sequence shown here is derived from an EMBL/GenBank/DDBJ whole genome shotgun (WGS) entry which is preliminary data.</text>
</comment>
<evidence type="ECO:0000313" key="1">
    <source>
        <dbReference type="EMBL" id="CAH0365200.1"/>
    </source>
</evidence>
<dbReference type="EMBL" id="CAKKNE010000001">
    <property type="protein sequence ID" value="CAH0365200.1"/>
    <property type="molecule type" value="Genomic_DNA"/>
</dbReference>